<name>A0AAV9EQU0_ACOCL</name>
<feature type="region of interest" description="Disordered" evidence="1">
    <location>
        <begin position="1"/>
        <end position="37"/>
    </location>
</feature>
<reference evidence="2" key="2">
    <citation type="submission" date="2023-06" db="EMBL/GenBank/DDBJ databases">
        <authorList>
            <person name="Ma L."/>
            <person name="Liu K.-W."/>
            <person name="Li Z."/>
            <person name="Hsiao Y.-Y."/>
            <person name="Qi Y."/>
            <person name="Fu T."/>
            <person name="Tang G."/>
            <person name="Zhang D."/>
            <person name="Sun W.-H."/>
            <person name="Liu D.-K."/>
            <person name="Li Y."/>
            <person name="Chen G.-Z."/>
            <person name="Liu X.-D."/>
            <person name="Liao X.-Y."/>
            <person name="Jiang Y.-T."/>
            <person name="Yu X."/>
            <person name="Hao Y."/>
            <person name="Huang J."/>
            <person name="Zhao X.-W."/>
            <person name="Ke S."/>
            <person name="Chen Y.-Y."/>
            <person name="Wu W.-L."/>
            <person name="Hsu J.-L."/>
            <person name="Lin Y.-F."/>
            <person name="Huang M.-D."/>
            <person name="Li C.-Y."/>
            <person name="Huang L."/>
            <person name="Wang Z.-W."/>
            <person name="Zhao X."/>
            <person name="Zhong W.-Y."/>
            <person name="Peng D.-H."/>
            <person name="Ahmad S."/>
            <person name="Lan S."/>
            <person name="Zhang J.-S."/>
            <person name="Tsai W.-C."/>
            <person name="Van De Peer Y."/>
            <person name="Liu Z.-J."/>
        </authorList>
    </citation>
    <scope>NUCLEOTIDE SEQUENCE</scope>
    <source>
        <strain evidence="2">CP</strain>
        <tissue evidence="2">Leaves</tissue>
    </source>
</reference>
<dbReference type="AlphaFoldDB" id="A0AAV9EQU0"/>
<dbReference type="EMBL" id="JAUJYO010000006">
    <property type="protein sequence ID" value="KAK1314527.1"/>
    <property type="molecule type" value="Genomic_DNA"/>
</dbReference>
<sequence length="71" mass="8291">MADEEEEQFNDLKPFESNPNPSSLESEVTEDDESGVLEELGRELERIARRILYFRRTFPDEFSMTFSSLLA</sequence>
<evidence type="ECO:0000313" key="3">
    <source>
        <dbReference type="Proteomes" id="UP001180020"/>
    </source>
</evidence>
<organism evidence="2 3">
    <name type="scientific">Acorus calamus</name>
    <name type="common">Sweet flag</name>
    <dbReference type="NCBI Taxonomy" id="4465"/>
    <lineage>
        <taxon>Eukaryota</taxon>
        <taxon>Viridiplantae</taxon>
        <taxon>Streptophyta</taxon>
        <taxon>Embryophyta</taxon>
        <taxon>Tracheophyta</taxon>
        <taxon>Spermatophyta</taxon>
        <taxon>Magnoliopsida</taxon>
        <taxon>Liliopsida</taxon>
        <taxon>Acoraceae</taxon>
        <taxon>Acorus</taxon>
    </lineage>
</organism>
<dbReference type="Proteomes" id="UP001180020">
    <property type="component" value="Unassembled WGS sequence"/>
</dbReference>
<keyword evidence="3" id="KW-1185">Reference proteome</keyword>
<feature type="compositionally biased region" description="Low complexity" evidence="1">
    <location>
        <begin position="16"/>
        <end position="26"/>
    </location>
</feature>
<proteinExistence type="predicted"/>
<evidence type="ECO:0000313" key="2">
    <source>
        <dbReference type="EMBL" id="KAK1314527.1"/>
    </source>
</evidence>
<comment type="caution">
    <text evidence="2">The sequence shown here is derived from an EMBL/GenBank/DDBJ whole genome shotgun (WGS) entry which is preliminary data.</text>
</comment>
<reference evidence="2" key="1">
    <citation type="journal article" date="2023" name="Nat. Commun.">
        <title>Diploid and tetraploid genomes of Acorus and the evolution of monocots.</title>
        <authorList>
            <person name="Ma L."/>
            <person name="Liu K.W."/>
            <person name="Li Z."/>
            <person name="Hsiao Y.Y."/>
            <person name="Qi Y."/>
            <person name="Fu T."/>
            <person name="Tang G.D."/>
            <person name="Zhang D."/>
            <person name="Sun W.H."/>
            <person name="Liu D.K."/>
            <person name="Li Y."/>
            <person name="Chen G.Z."/>
            <person name="Liu X.D."/>
            <person name="Liao X.Y."/>
            <person name="Jiang Y.T."/>
            <person name="Yu X."/>
            <person name="Hao Y."/>
            <person name="Huang J."/>
            <person name="Zhao X.W."/>
            <person name="Ke S."/>
            <person name="Chen Y.Y."/>
            <person name="Wu W.L."/>
            <person name="Hsu J.L."/>
            <person name="Lin Y.F."/>
            <person name="Huang M.D."/>
            <person name="Li C.Y."/>
            <person name="Huang L."/>
            <person name="Wang Z.W."/>
            <person name="Zhao X."/>
            <person name="Zhong W.Y."/>
            <person name="Peng D.H."/>
            <person name="Ahmad S."/>
            <person name="Lan S."/>
            <person name="Zhang J.S."/>
            <person name="Tsai W.C."/>
            <person name="Van de Peer Y."/>
            <person name="Liu Z.J."/>
        </authorList>
    </citation>
    <scope>NUCLEOTIDE SEQUENCE</scope>
    <source>
        <strain evidence="2">CP</strain>
    </source>
</reference>
<accession>A0AAV9EQU0</accession>
<gene>
    <name evidence="2" type="ORF">QJS10_CPA06g00297</name>
</gene>
<protein>
    <submittedName>
        <fullName evidence="2">Uncharacterized protein</fullName>
    </submittedName>
</protein>
<feature type="compositionally biased region" description="Acidic residues" evidence="1">
    <location>
        <begin position="27"/>
        <end position="36"/>
    </location>
</feature>
<evidence type="ECO:0000256" key="1">
    <source>
        <dbReference type="SAM" id="MobiDB-lite"/>
    </source>
</evidence>